<evidence type="ECO:0000313" key="2">
    <source>
        <dbReference type="EMBL" id="MBB6474860.1"/>
    </source>
</evidence>
<accession>A0A7X0M7S4</accession>
<dbReference type="EMBL" id="JACHIU010000001">
    <property type="protein sequence ID" value="MBB6474860.1"/>
    <property type="molecule type" value="Genomic_DNA"/>
</dbReference>
<dbReference type="Proteomes" id="UP000555564">
    <property type="component" value="Unassembled WGS sequence"/>
</dbReference>
<sequence length="431" mass="45172">MDEDAGMPDAVRRASGDAGARAYALDGTGRSIAAVRGGLFGGPSAFTGPCADRFQGTLDGLGARVLAARTAHEEIADALRRTVAPIQEEQRTRRELRRAEERLGEAERALATVRTSGPDDVADPAAVARAERDVEQAREEVRRARRRHEEAEQERRRVVRELTVACRTGTVFGPLPAAPGVSAGATAAALTTLLGPRLMDERSVKNPNSLGRKAGGRGVTPQEIRRLQRNGASPREAMLSLLYFRANKSGAVRDGKGWALGFREYDVTATVGRVGERTGARFDARTAAYLLRLNPEANVKAGPVRAKAALDARILGAEASTANELSFGKKGGRLAAGGELFAGARTGVPVEVELGPVKAVAKPEGWLGAGLAGNFDAEFHDGKLKIKGAAGLAAGLGAKVAGGAEIDVAKLARDLGDGVADNAKKLVRAFP</sequence>
<comment type="caution">
    <text evidence="2">The sequence shown here is derived from an EMBL/GenBank/DDBJ whole genome shotgun (WGS) entry which is preliminary data.</text>
</comment>
<evidence type="ECO:0000256" key="1">
    <source>
        <dbReference type="SAM" id="MobiDB-lite"/>
    </source>
</evidence>
<organism evidence="2 3">
    <name type="scientific">Sphaerisporangium rubeum</name>
    <dbReference type="NCBI Taxonomy" id="321317"/>
    <lineage>
        <taxon>Bacteria</taxon>
        <taxon>Bacillati</taxon>
        <taxon>Actinomycetota</taxon>
        <taxon>Actinomycetes</taxon>
        <taxon>Streptosporangiales</taxon>
        <taxon>Streptosporangiaceae</taxon>
        <taxon>Sphaerisporangium</taxon>
    </lineage>
</organism>
<reference evidence="2 3" key="1">
    <citation type="submission" date="2020-08" db="EMBL/GenBank/DDBJ databases">
        <title>Sequencing the genomes of 1000 actinobacteria strains.</title>
        <authorList>
            <person name="Klenk H.-P."/>
        </authorList>
    </citation>
    <scope>NUCLEOTIDE SEQUENCE [LARGE SCALE GENOMIC DNA]</scope>
    <source>
        <strain evidence="2 3">DSM 44936</strain>
    </source>
</reference>
<dbReference type="RefSeq" id="WP_184983735.1">
    <property type="nucleotide sequence ID" value="NZ_BAAALO010000038.1"/>
</dbReference>
<name>A0A7X0M7S4_9ACTN</name>
<dbReference type="AlphaFoldDB" id="A0A7X0M7S4"/>
<evidence type="ECO:0000313" key="3">
    <source>
        <dbReference type="Proteomes" id="UP000555564"/>
    </source>
</evidence>
<keyword evidence="3" id="KW-1185">Reference proteome</keyword>
<proteinExistence type="predicted"/>
<protein>
    <submittedName>
        <fullName evidence="2">Uncharacterized protein</fullName>
    </submittedName>
</protein>
<feature type="region of interest" description="Disordered" evidence="1">
    <location>
        <begin position="114"/>
        <end position="134"/>
    </location>
</feature>
<feature type="region of interest" description="Disordered" evidence="1">
    <location>
        <begin position="201"/>
        <end position="220"/>
    </location>
</feature>
<gene>
    <name evidence="2" type="ORF">BJ992_004291</name>
</gene>